<dbReference type="Gene3D" id="1.40.20.10">
    <property type="entry name" value="CHAD domain"/>
    <property type="match status" value="1"/>
</dbReference>
<protein>
    <submittedName>
        <fullName evidence="3">Metal-binding protein</fullName>
    </submittedName>
</protein>
<dbReference type="PANTHER" id="PTHR39339">
    <property type="entry name" value="SLR1444 PROTEIN"/>
    <property type="match status" value="1"/>
</dbReference>
<reference evidence="4" key="1">
    <citation type="submission" date="2017-03" db="EMBL/GenBank/DDBJ databases">
        <authorList>
            <person name="Safronova V.I."/>
            <person name="Sazanova A.L."/>
            <person name="Chirak E.R."/>
        </authorList>
    </citation>
    <scope>NUCLEOTIDE SEQUENCE [LARGE SCALE GENOMIC DNA]</scope>
    <source>
        <strain evidence="4">Ach-343</strain>
    </source>
</reference>
<evidence type="ECO:0000259" key="2">
    <source>
        <dbReference type="PROSITE" id="PS51708"/>
    </source>
</evidence>
<evidence type="ECO:0000256" key="1">
    <source>
        <dbReference type="SAM" id="MobiDB-lite"/>
    </source>
</evidence>
<dbReference type="PROSITE" id="PS51708">
    <property type="entry name" value="CHAD"/>
    <property type="match status" value="1"/>
</dbReference>
<evidence type="ECO:0000313" key="3">
    <source>
        <dbReference type="EMBL" id="PZV34812.1"/>
    </source>
</evidence>
<comment type="caution">
    <text evidence="3">The sequence shown here is derived from an EMBL/GenBank/DDBJ whole genome shotgun (WGS) entry which is preliminary data.</text>
</comment>
<dbReference type="InterPro" id="IPR007899">
    <property type="entry name" value="CHAD_dom"/>
</dbReference>
<feature type="domain" description="CHAD" evidence="2">
    <location>
        <begin position="8"/>
        <end position="286"/>
    </location>
</feature>
<dbReference type="Pfam" id="PF05235">
    <property type="entry name" value="CHAD"/>
    <property type="match status" value="1"/>
</dbReference>
<evidence type="ECO:0000313" key="4">
    <source>
        <dbReference type="Proteomes" id="UP000248616"/>
    </source>
</evidence>
<gene>
    <name evidence="3" type="ORF">B5V02_30320</name>
</gene>
<dbReference type="PANTHER" id="PTHR39339:SF1">
    <property type="entry name" value="CHAD DOMAIN-CONTAINING PROTEIN"/>
    <property type="match status" value="1"/>
</dbReference>
<dbReference type="Proteomes" id="UP000248616">
    <property type="component" value="Unassembled WGS sequence"/>
</dbReference>
<dbReference type="SMART" id="SM00880">
    <property type="entry name" value="CHAD"/>
    <property type="match status" value="1"/>
</dbReference>
<proteinExistence type="predicted"/>
<dbReference type="InterPro" id="IPR038186">
    <property type="entry name" value="CHAD_dom_sf"/>
</dbReference>
<dbReference type="RefSeq" id="WP_111547755.1">
    <property type="nucleotide sequence ID" value="NZ_MZXV01000065.1"/>
</dbReference>
<organism evidence="3 4">
    <name type="scientific">Mesorhizobium kowhaii</name>
    <dbReference type="NCBI Taxonomy" id="1300272"/>
    <lineage>
        <taxon>Bacteria</taxon>
        <taxon>Pseudomonadati</taxon>
        <taxon>Pseudomonadota</taxon>
        <taxon>Alphaproteobacteria</taxon>
        <taxon>Hyphomicrobiales</taxon>
        <taxon>Phyllobacteriaceae</taxon>
        <taxon>Mesorhizobium</taxon>
    </lineage>
</organism>
<feature type="region of interest" description="Disordered" evidence="1">
    <location>
        <begin position="285"/>
        <end position="332"/>
    </location>
</feature>
<keyword evidence="4" id="KW-1185">Reference proteome</keyword>
<feature type="compositionally biased region" description="Low complexity" evidence="1">
    <location>
        <begin position="301"/>
        <end position="310"/>
    </location>
</feature>
<name>A0A2W7BVU9_9HYPH</name>
<dbReference type="AlphaFoldDB" id="A0A2W7BVU9"/>
<dbReference type="OrthoDB" id="9810907at2"/>
<accession>A0A2W7BVU9</accession>
<sequence length="332" mass="36233">MSFRIDPRLPLTGEVRRILAEEIGKALAHLDAARSRPEHGLHKCRKRLKSARALLRLVRSGDETFCETENQCYRNVAGLLAGPRQATAVIETIDRLAASFPKESADDGLAAVRDRLIARQHELHEGAGLDAAIAAATAACEEGLHRIDTLALPDQPEQAADVLAEGARITLRRARKALDKAGSRGAANDFHDLRKAAKTHGMHLSLLGRLWPTPIKTRRKAVDELGERLGDLHDVFVMRDLLEADDRPLGPPEDTKLLGKLLKRSEKQLKKSCLAEAAELFGDSPKRSTRKLARKARDDLAAAPLPEDAAGPPVDGRVAGVQPPAYVNRHMA</sequence>
<dbReference type="EMBL" id="MZXV01000065">
    <property type="protein sequence ID" value="PZV34812.1"/>
    <property type="molecule type" value="Genomic_DNA"/>
</dbReference>